<protein>
    <submittedName>
        <fullName evidence="2">Uncharacterized protein</fullName>
    </submittedName>
</protein>
<dbReference type="SUPFAM" id="SSF49265">
    <property type="entry name" value="Fibronectin type III"/>
    <property type="match status" value="1"/>
</dbReference>
<dbReference type="AlphaFoldDB" id="A0AAW0SC46"/>
<dbReference type="Proteomes" id="UP001487740">
    <property type="component" value="Unassembled WGS sequence"/>
</dbReference>
<dbReference type="EMBL" id="JARAKH010001680">
    <property type="protein sequence ID" value="KAK8372663.1"/>
    <property type="molecule type" value="Genomic_DNA"/>
</dbReference>
<dbReference type="CDD" id="cd00063">
    <property type="entry name" value="FN3"/>
    <property type="match status" value="1"/>
</dbReference>
<name>A0AAW0SC46_SCYPA</name>
<accession>A0AAW0SC46</accession>
<gene>
    <name evidence="2" type="ORF">O3P69_012534</name>
</gene>
<reference evidence="2 3" key="1">
    <citation type="submission" date="2023-03" db="EMBL/GenBank/DDBJ databases">
        <title>High-quality genome of Scylla paramamosain provides insights in environmental adaptation.</title>
        <authorList>
            <person name="Zhang L."/>
        </authorList>
    </citation>
    <scope>NUCLEOTIDE SEQUENCE [LARGE SCALE GENOMIC DNA]</scope>
    <source>
        <strain evidence="2">LZ_2023a</strain>
        <tissue evidence="2">Muscle</tissue>
    </source>
</reference>
<comment type="caution">
    <text evidence="2">The sequence shown here is derived from an EMBL/GenBank/DDBJ whole genome shotgun (WGS) entry which is preliminary data.</text>
</comment>
<organism evidence="2 3">
    <name type="scientific">Scylla paramamosain</name>
    <name type="common">Mud crab</name>
    <dbReference type="NCBI Taxonomy" id="85552"/>
    <lineage>
        <taxon>Eukaryota</taxon>
        <taxon>Metazoa</taxon>
        <taxon>Ecdysozoa</taxon>
        <taxon>Arthropoda</taxon>
        <taxon>Crustacea</taxon>
        <taxon>Multicrustacea</taxon>
        <taxon>Malacostraca</taxon>
        <taxon>Eumalacostraca</taxon>
        <taxon>Eucarida</taxon>
        <taxon>Decapoda</taxon>
        <taxon>Pleocyemata</taxon>
        <taxon>Brachyura</taxon>
        <taxon>Eubrachyura</taxon>
        <taxon>Portunoidea</taxon>
        <taxon>Portunidae</taxon>
        <taxon>Portuninae</taxon>
        <taxon>Scylla</taxon>
    </lineage>
</organism>
<dbReference type="Gene3D" id="2.60.40.10">
    <property type="entry name" value="Immunoglobulins"/>
    <property type="match status" value="1"/>
</dbReference>
<keyword evidence="3" id="KW-1185">Reference proteome</keyword>
<dbReference type="InterPro" id="IPR036116">
    <property type="entry name" value="FN3_sf"/>
</dbReference>
<evidence type="ECO:0000313" key="2">
    <source>
        <dbReference type="EMBL" id="KAK8372663.1"/>
    </source>
</evidence>
<feature type="compositionally biased region" description="Basic and acidic residues" evidence="1">
    <location>
        <begin position="501"/>
        <end position="513"/>
    </location>
</feature>
<evidence type="ECO:0000313" key="3">
    <source>
        <dbReference type="Proteomes" id="UP001487740"/>
    </source>
</evidence>
<evidence type="ECO:0000256" key="1">
    <source>
        <dbReference type="SAM" id="MobiDB-lite"/>
    </source>
</evidence>
<sequence length="596" mass="66504">MTKLSVTWEESGGVCGEACQGEGACAGGVATPAAQLTCCALQLQLGAFKASWQLAVDYYNSSSVHANHRHAGRSSSHSADPLPSCITLRSSPAWKEVTGGAMWKTRVVFVTVFTCVFLTSHASEIESTTSRRDNHEDNGDINQGQRKVRIDIYAEPNRVTFNSSHLDPSKDEFRYKLYFLACDYNTHFTNWQDTKGNWLRMTISARPYSNATLQIREKTTGKIIGTNSTVTPATEPEARVRSLQCDSRRCTATVENNCAKYNGYNMKVQFILKPSSEKVESPLVEYGAVNSRGRATIALKDLLPFTNYTVTANPANDVGAATDPSLSRETFIAMPESETPYLCLCETYGGEVQGLGAEIDAKTTLRFSWNGLRSNNGNPGYYTLTFLDGDKSTVKNITDTEIEFAHLTPGKKYTLEVKECFTTVHCDILTTLEEWTEPEKPRVLEKTELQTTTDTTISIQLPVLQNPPGMHWILLRKYSGGGDEHHTRKQDTEEKALVMVRTEREKERKEAQARRRNRRSADPGQNDHSLRIVAKIEVVEDKDPEELVVVGGDWHGGKGLESDTEYIVFIVTETRAGPYSEYFSCKPRDYEDSESP</sequence>
<feature type="region of interest" description="Disordered" evidence="1">
    <location>
        <begin position="501"/>
        <end position="529"/>
    </location>
</feature>
<dbReference type="InterPro" id="IPR013783">
    <property type="entry name" value="Ig-like_fold"/>
</dbReference>
<dbReference type="InterPro" id="IPR003961">
    <property type="entry name" value="FN3_dom"/>
</dbReference>
<proteinExistence type="predicted"/>